<accession>A0A2V4AEX5</accession>
<gene>
    <name evidence="1" type="ORF">BAY60_35755</name>
</gene>
<keyword evidence="1" id="KW-0614">Plasmid</keyword>
<name>A0A2V4AEX5_9PSEU</name>
<dbReference type="EMBL" id="MASW01000024">
    <property type="protein sequence ID" value="PXY16557.1"/>
    <property type="molecule type" value="Genomic_DNA"/>
</dbReference>
<geneLocation type="plasmid" evidence="2">
    <name>ppmurdsm45305</name>
</geneLocation>
<reference evidence="1 2" key="1">
    <citation type="submission" date="2016-07" db="EMBL/GenBank/DDBJ databases">
        <title>Draft genome sequence of Prauserella muralis DSM 45305, isolated from a mould-covered wall in an indoor environment.</title>
        <authorList>
            <person name="Ruckert C."/>
            <person name="Albersmeier A."/>
            <person name="Jiang C.-L."/>
            <person name="Jiang Y."/>
            <person name="Kalinowski J."/>
            <person name="Schneider O."/>
            <person name="Winkler A."/>
            <person name="Zotchev S.B."/>
        </authorList>
    </citation>
    <scope>NUCLEOTIDE SEQUENCE [LARGE SCALE GENOMIC DNA]</scope>
    <source>
        <strain evidence="1 2">DSM 45305</strain>
        <plasmid evidence="2">ppmurdsm45305</plasmid>
    </source>
</reference>
<protein>
    <submittedName>
        <fullName evidence="1">Uncharacterized protein</fullName>
    </submittedName>
</protein>
<evidence type="ECO:0000313" key="1">
    <source>
        <dbReference type="EMBL" id="PXY16557.1"/>
    </source>
</evidence>
<dbReference type="Proteomes" id="UP000249915">
    <property type="component" value="Plasmid pPmurDSM45305"/>
</dbReference>
<comment type="caution">
    <text evidence="1">The sequence shown here is derived from an EMBL/GenBank/DDBJ whole genome shotgun (WGS) entry which is preliminary data.</text>
</comment>
<evidence type="ECO:0000313" key="2">
    <source>
        <dbReference type="Proteomes" id="UP000249915"/>
    </source>
</evidence>
<keyword evidence="2" id="KW-1185">Reference proteome</keyword>
<dbReference type="AlphaFoldDB" id="A0A2V4AEX5"/>
<proteinExistence type="predicted"/>
<sequence length="91" mass="9905">MQSRPEKPLSGSYSFALPRLGPITLRGACSAVLGEIRALFARPTLLRVRARRSRSVIHRLYGSGLQLITGYDLRGVAKLVLMQVSAQGILA</sequence>
<organism evidence="1 2">
    <name type="scientific">Prauserella muralis</name>
    <dbReference type="NCBI Taxonomy" id="588067"/>
    <lineage>
        <taxon>Bacteria</taxon>
        <taxon>Bacillati</taxon>
        <taxon>Actinomycetota</taxon>
        <taxon>Actinomycetes</taxon>
        <taxon>Pseudonocardiales</taxon>
        <taxon>Pseudonocardiaceae</taxon>
        <taxon>Prauserella</taxon>
    </lineage>
</organism>